<comment type="caution">
    <text evidence="5">The sequence shown here is derived from an EMBL/GenBank/DDBJ whole genome shotgun (WGS) entry which is preliminary data.</text>
</comment>
<protein>
    <submittedName>
        <fullName evidence="5">Mucoidy inhibitor MuiA family protein</fullName>
    </submittedName>
</protein>
<dbReference type="NCBIfam" id="TIGR02231">
    <property type="entry name" value="mucoidy inhibitor MuiA family protein"/>
    <property type="match status" value="1"/>
</dbReference>
<keyword evidence="2" id="KW-0732">Signal</keyword>
<gene>
    <name evidence="5" type="ORF">ACFOKA_03290</name>
</gene>
<evidence type="ECO:0000259" key="3">
    <source>
        <dbReference type="Pfam" id="PF13598"/>
    </source>
</evidence>
<dbReference type="Proteomes" id="UP001595444">
    <property type="component" value="Unassembled WGS sequence"/>
</dbReference>
<feature type="chain" id="PRO_5045573040" evidence="2">
    <location>
        <begin position="23"/>
        <end position="538"/>
    </location>
</feature>
<accession>A0ABV7D2H3</accession>
<feature type="domain" description="DUF4140" evidence="4">
    <location>
        <begin position="35"/>
        <end position="136"/>
    </location>
</feature>
<evidence type="ECO:0000259" key="4">
    <source>
        <dbReference type="Pfam" id="PF13600"/>
    </source>
</evidence>
<dbReference type="InterPro" id="IPR011935">
    <property type="entry name" value="CHP02231"/>
</dbReference>
<keyword evidence="1" id="KW-0175">Coiled coil</keyword>
<dbReference type="RefSeq" id="WP_194212351.1">
    <property type="nucleotide sequence ID" value="NZ_CP061205.1"/>
</dbReference>
<dbReference type="EMBL" id="JBHRSL010000002">
    <property type="protein sequence ID" value="MFC3050925.1"/>
    <property type="molecule type" value="Genomic_DNA"/>
</dbReference>
<feature type="domain" description="DUF4139" evidence="3">
    <location>
        <begin position="225"/>
        <end position="528"/>
    </location>
</feature>
<dbReference type="PANTHER" id="PTHR31005:SF8">
    <property type="entry name" value="DUF4139 DOMAIN-CONTAINING PROTEIN"/>
    <property type="match status" value="1"/>
</dbReference>
<feature type="coiled-coil region" evidence="1">
    <location>
        <begin position="175"/>
        <end position="202"/>
    </location>
</feature>
<dbReference type="Pfam" id="PF13600">
    <property type="entry name" value="DUF4140"/>
    <property type="match status" value="1"/>
</dbReference>
<proteinExistence type="predicted"/>
<sequence>MKNKHLARFLAGSILAGFPALQADEFLLDAPITNVMVYQNGGAMITRTATITIPAGQHDLVLKNLPDSLIDTDVPPSAHVTGGKSSLKGVRYDSQPEAAAASDLQKKIQDEIDAVNSKIADAHSRISVIQMQLDFLRSMGDTRDHKSSGTAMNFADIQKAMEFVGETASKLMQKIQVDQRGITLLEQERAALEREMTRSGTKRQDNTQGIFTVVSPATQDLQFSFNYFVNDAGWMMNVAASLDSEDQKLTLETTADIEQTTGESWDSVNLSLTNTQFNTYIGGINLNSEFLNLTETPQAMRYAAQDMAKATRAPMAEAITVTGGRSVETGYNRLYEITGSTTIPADSSSHKVLVSSITAPAKIVTRAVPKNNATAYVFADITLKDFESLRNVNATLMRDGQYVGTGTWPNLESNTALELPFGRDENVAIEYIEQAPADGDTGFINKRNVEEKHYIIKVTNHNTRATTVEIFDQYPVSGHEDIKVTPLKGATEPNVKNNKDQPGVISWHKTLKPGEEWTIKHEYRVEYPSDKYLTKRWQ</sequence>
<reference evidence="6" key="1">
    <citation type="journal article" date="2019" name="Int. J. Syst. Evol. Microbiol.">
        <title>The Global Catalogue of Microorganisms (GCM) 10K type strain sequencing project: providing services to taxonomists for standard genome sequencing and annotation.</title>
        <authorList>
            <consortium name="The Broad Institute Genomics Platform"/>
            <consortium name="The Broad Institute Genome Sequencing Center for Infectious Disease"/>
            <person name="Wu L."/>
            <person name="Ma J."/>
        </authorList>
    </citation>
    <scope>NUCLEOTIDE SEQUENCE [LARGE SCALE GENOMIC DNA]</scope>
    <source>
        <strain evidence="6">KCTC 62164</strain>
    </source>
</reference>
<organism evidence="5 6">
    <name type="scientific">Kordiimonas pumila</name>
    <dbReference type="NCBI Taxonomy" id="2161677"/>
    <lineage>
        <taxon>Bacteria</taxon>
        <taxon>Pseudomonadati</taxon>
        <taxon>Pseudomonadota</taxon>
        <taxon>Alphaproteobacteria</taxon>
        <taxon>Kordiimonadales</taxon>
        <taxon>Kordiimonadaceae</taxon>
        <taxon>Kordiimonas</taxon>
    </lineage>
</organism>
<name>A0ABV7D2H3_9PROT</name>
<keyword evidence="6" id="KW-1185">Reference proteome</keyword>
<evidence type="ECO:0000313" key="6">
    <source>
        <dbReference type="Proteomes" id="UP001595444"/>
    </source>
</evidence>
<feature type="signal peptide" evidence="2">
    <location>
        <begin position="1"/>
        <end position="22"/>
    </location>
</feature>
<evidence type="ECO:0000256" key="1">
    <source>
        <dbReference type="SAM" id="Coils"/>
    </source>
</evidence>
<dbReference type="InterPro" id="IPR025554">
    <property type="entry name" value="DUF4140"/>
</dbReference>
<evidence type="ECO:0000313" key="5">
    <source>
        <dbReference type="EMBL" id="MFC3050925.1"/>
    </source>
</evidence>
<dbReference type="PANTHER" id="PTHR31005">
    <property type="entry name" value="DUF4139 DOMAIN-CONTAINING PROTEIN"/>
    <property type="match status" value="1"/>
</dbReference>
<dbReference type="Pfam" id="PF13598">
    <property type="entry name" value="DUF4139"/>
    <property type="match status" value="1"/>
</dbReference>
<evidence type="ECO:0000256" key="2">
    <source>
        <dbReference type="SAM" id="SignalP"/>
    </source>
</evidence>
<dbReference type="InterPro" id="IPR037291">
    <property type="entry name" value="DUF4139"/>
</dbReference>